<keyword evidence="7" id="KW-1185">Reference proteome</keyword>
<feature type="transmembrane region" description="Helical" evidence="6">
    <location>
        <begin position="7"/>
        <end position="24"/>
    </location>
</feature>
<evidence type="ECO:0000256" key="2">
    <source>
        <dbReference type="ARBA" id="ARBA00006772"/>
    </source>
</evidence>
<dbReference type="Pfam" id="PF00939">
    <property type="entry name" value="Na_sulph_symp"/>
    <property type="match status" value="1"/>
</dbReference>
<comment type="similarity">
    <text evidence="2">Belongs to the SLC13A/DASS transporter (TC 2.A.47) family. NADC subfamily.</text>
</comment>
<feature type="transmembrane region" description="Helical" evidence="6">
    <location>
        <begin position="511"/>
        <end position="531"/>
    </location>
</feature>
<dbReference type="InterPro" id="IPR001898">
    <property type="entry name" value="SLC13A/DASS"/>
</dbReference>
<dbReference type="GO" id="GO:0015141">
    <property type="term" value="F:succinate transmembrane transporter activity"/>
    <property type="evidence" value="ECO:0007669"/>
    <property type="project" value="TreeGrafter"/>
</dbReference>
<dbReference type="STRING" id="75913.A0A0K0EXU7"/>
<keyword evidence="3 6" id="KW-0812">Transmembrane</keyword>
<keyword evidence="5 6" id="KW-0472">Membrane</keyword>
<proteinExistence type="inferred from homology"/>
<evidence type="ECO:0000256" key="1">
    <source>
        <dbReference type="ARBA" id="ARBA00004141"/>
    </source>
</evidence>
<feature type="transmembrane region" description="Helical" evidence="6">
    <location>
        <begin position="337"/>
        <end position="359"/>
    </location>
</feature>
<dbReference type="Proteomes" id="UP000035680">
    <property type="component" value="Unassembled WGS sequence"/>
</dbReference>
<dbReference type="GO" id="GO:0015137">
    <property type="term" value="F:citrate transmembrane transporter activity"/>
    <property type="evidence" value="ECO:0007669"/>
    <property type="project" value="TreeGrafter"/>
</dbReference>
<reference evidence="7" key="1">
    <citation type="submission" date="2014-07" db="EMBL/GenBank/DDBJ databases">
        <authorList>
            <person name="Martin A.A"/>
            <person name="De Silva N."/>
        </authorList>
    </citation>
    <scope>NUCLEOTIDE SEQUENCE</scope>
</reference>
<dbReference type="GO" id="GO:0005886">
    <property type="term" value="C:plasma membrane"/>
    <property type="evidence" value="ECO:0007669"/>
    <property type="project" value="TreeGrafter"/>
</dbReference>
<evidence type="ECO:0000256" key="5">
    <source>
        <dbReference type="ARBA" id="ARBA00023136"/>
    </source>
</evidence>
<feature type="transmembrane region" description="Helical" evidence="6">
    <location>
        <begin position="30"/>
        <end position="50"/>
    </location>
</feature>
<evidence type="ECO:0000313" key="7">
    <source>
        <dbReference type="Proteomes" id="UP000035680"/>
    </source>
</evidence>
<dbReference type="PANTHER" id="PTHR10283">
    <property type="entry name" value="SOLUTE CARRIER FAMILY 13 MEMBER"/>
    <property type="match status" value="1"/>
</dbReference>
<evidence type="ECO:0000256" key="4">
    <source>
        <dbReference type="ARBA" id="ARBA00022989"/>
    </source>
</evidence>
<name>A0A0K0EXU7_STRVS</name>
<keyword evidence="4 6" id="KW-1133">Transmembrane helix</keyword>
<feature type="transmembrane region" description="Helical" evidence="6">
    <location>
        <begin position="307"/>
        <end position="325"/>
    </location>
</feature>
<sequence>MIWSRKQLIVYLSPIFLAWIPIVWREEEAASAYVVLLMSILWVTEALPLAVTSLIPIVLYPLLGVTTASAISEVYLSDSNFVFFGSLVMAMAIEACRLHERIALKICLFAGPNPRLLVLGFQLATAFLSMWISNTATTAMMLPICMAVMKELSLSNEFVDNNKNNNITMSDHREVDIEFVNDDHNTGMVKDEYLDVRRLSTDQLNLYKGLLLSISFSASIGGTGTLIGTGSNIVLSGYIERNYGQNTPVTFASWMIFAIPQLVLLLTICWFVLVVLFIGFKTHNKNDDKRVKEALRTKYKKLGPVQYSEKCIIILFILLVTLWFFRRPKFMTGWSVLFKSSFVTDGTVAMTIALLLFVLPKKNPFSESGAKRRKSVEALMTWDFMKNKFSWSTLLLLGGGYAMAKGVEDSGLSELIGSKLASFTSLPDWAFVAMSCLLVTGLTEISSNVATASIFIPLVAAIAQKQKKNPLSYIIPVAVSSSLAFMFPAGTPPNAIVFSVKALKVFDMAKAGFFLNVSGFVLTNILANTWAKFIFDFDDKPAWANYNKTMSSMQYNRNH</sequence>
<organism evidence="7 8">
    <name type="scientific">Strongyloides venezuelensis</name>
    <name type="common">Threadworm</name>
    <dbReference type="NCBI Taxonomy" id="75913"/>
    <lineage>
        <taxon>Eukaryota</taxon>
        <taxon>Metazoa</taxon>
        <taxon>Ecdysozoa</taxon>
        <taxon>Nematoda</taxon>
        <taxon>Chromadorea</taxon>
        <taxon>Rhabditida</taxon>
        <taxon>Tylenchina</taxon>
        <taxon>Panagrolaimomorpha</taxon>
        <taxon>Strongyloidoidea</taxon>
        <taxon>Strongyloididae</taxon>
        <taxon>Strongyloides</taxon>
    </lineage>
</organism>
<protein>
    <submittedName>
        <fullName evidence="8">Solute carrier family 13 member 5</fullName>
    </submittedName>
</protein>
<dbReference type="CDD" id="cd01115">
    <property type="entry name" value="SLC13_permease"/>
    <property type="match status" value="1"/>
</dbReference>
<comment type="subcellular location">
    <subcellularLocation>
        <location evidence="1">Membrane</location>
        <topology evidence="1">Multi-pass membrane protein</topology>
    </subcellularLocation>
</comment>
<dbReference type="PANTHER" id="PTHR10283:SF82">
    <property type="entry name" value="SOLUTE CARRIER FAMILY 13 MEMBER 2"/>
    <property type="match status" value="1"/>
</dbReference>
<evidence type="ECO:0000256" key="3">
    <source>
        <dbReference type="ARBA" id="ARBA00022692"/>
    </source>
</evidence>
<dbReference type="AlphaFoldDB" id="A0A0K0EXU7"/>
<evidence type="ECO:0000256" key="6">
    <source>
        <dbReference type="SAM" id="Phobius"/>
    </source>
</evidence>
<feature type="transmembrane region" description="Helical" evidence="6">
    <location>
        <begin position="251"/>
        <end position="280"/>
    </location>
</feature>
<evidence type="ECO:0000313" key="8">
    <source>
        <dbReference type="WBParaSite" id="SVE_0135300.1"/>
    </source>
</evidence>
<feature type="transmembrane region" description="Helical" evidence="6">
    <location>
        <begin position="57"/>
        <end position="75"/>
    </location>
</feature>
<dbReference type="WBParaSite" id="SVE_0135300.1">
    <property type="protein sequence ID" value="SVE_0135300.1"/>
    <property type="gene ID" value="SVE_0135300"/>
</dbReference>
<reference evidence="8" key="2">
    <citation type="submission" date="2015-08" db="UniProtKB">
        <authorList>
            <consortium name="WormBaseParasite"/>
        </authorList>
    </citation>
    <scope>IDENTIFICATION</scope>
</reference>
<accession>A0A0K0EXU7</accession>
<feature type="transmembrane region" description="Helical" evidence="6">
    <location>
        <begin position="210"/>
        <end position="239"/>
    </location>
</feature>
<feature type="transmembrane region" description="Helical" evidence="6">
    <location>
        <begin position="471"/>
        <end position="491"/>
    </location>
</feature>